<evidence type="ECO:0000313" key="12">
    <source>
        <dbReference type="Proteomes" id="UP000262878"/>
    </source>
</evidence>
<dbReference type="EMBL" id="DMUP01000126">
    <property type="protein sequence ID" value="HAR56232.1"/>
    <property type="molecule type" value="Genomic_DNA"/>
</dbReference>
<name>A0A348WNX0_9GAMM</name>
<reference evidence="11 12" key="1">
    <citation type="journal article" date="2018" name="Nat. Biotechnol.">
        <title>A standardized bacterial taxonomy based on genome phylogeny substantially revises the tree of life.</title>
        <authorList>
            <person name="Parks D.H."/>
            <person name="Chuvochina M."/>
            <person name="Waite D.W."/>
            <person name="Rinke C."/>
            <person name="Skarshewski A."/>
            <person name="Chaumeil P.A."/>
            <person name="Hugenholtz P."/>
        </authorList>
    </citation>
    <scope>NUCLEOTIDE SEQUENCE [LARGE SCALE GENOMIC DNA]</scope>
    <source>
        <strain evidence="11">UBA9360</strain>
    </source>
</reference>
<keyword evidence="7 8" id="KW-0472">Membrane</keyword>
<keyword evidence="5 8" id="KW-0812">Transmembrane</keyword>
<dbReference type="STRING" id="314276.OS145_01117"/>
<dbReference type="AlphaFoldDB" id="A0A348WNX0"/>
<feature type="domain" description="ABC3 transporter permease C-terminal" evidence="9">
    <location>
        <begin position="267"/>
        <end position="400"/>
    </location>
</feature>
<keyword evidence="3" id="KW-0813">Transport</keyword>
<protein>
    <submittedName>
        <fullName evidence="11">Lipoprotein-releasing ABC transporter permease subunit</fullName>
    </submittedName>
</protein>
<evidence type="ECO:0000259" key="9">
    <source>
        <dbReference type="Pfam" id="PF02687"/>
    </source>
</evidence>
<evidence type="ECO:0000256" key="2">
    <source>
        <dbReference type="ARBA" id="ARBA00005236"/>
    </source>
</evidence>
<dbReference type="InterPro" id="IPR025857">
    <property type="entry name" value="MacB_PCD"/>
</dbReference>
<keyword evidence="11" id="KW-0449">Lipoprotein</keyword>
<feature type="domain" description="MacB-like periplasmic core" evidence="10">
    <location>
        <begin position="28"/>
        <end position="234"/>
    </location>
</feature>
<proteinExistence type="inferred from homology"/>
<dbReference type="GO" id="GO:0098797">
    <property type="term" value="C:plasma membrane protein complex"/>
    <property type="evidence" value="ECO:0007669"/>
    <property type="project" value="TreeGrafter"/>
</dbReference>
<dbReference type="NCBIfam" id="TIGR02212">
    <property type="entry name" value="lolCE"/>
    <property type="match status" value="1"/>
</dbReference>
<dbReference type="InterPro" id="IPR003838">
    <property type="entry name" value="ABC3_permease_C"/>
</dbReference>
<dbReference type="InterPro" id="IPR051447">
    <property type="entry name" value="Lipoprotein-release_system"/>
</dbReference>
<feature type="transmembrane region" description="Helical" evidence="8">
    <location>
        <begin position="20"/>
        <end position="45"/>
    </location>
</feature>
<evidence type="ECO:0000256" key="4">
    <source>
        <dbReference type="ARBA" id="ARBA00022475"/>
    </source>
</evidence>
<dbReference type="PANTHER" id="PTHR30489">
    <property type="entry name" value="LIPOPROTEIN-RELEASING SYSTEM TRANSMEMBRANE PROTEIN LOLE"/>
    <property type="match status" value="1"/>
</dbReference>
<dbReference type="Pfam" id="PF02687">
    <property type="entry name" value="FtsX"/>
    <property type="match status" value="1"/>
</dbReference>
<dbReference type="Proteomes" id="UP000262878">
    <property type="component" value="Unassembled WGS sequence"/>
</dbReference>
<evidence type="ECO:0000256" key="1">
    <source>
        <dbReference type="ARBA" id="ARBA00004651"/>
    </source>
</evidence>
<dbReference type="InterPro" id="IPR011925">
    <property type="entry name" value="LolCE_TM"/>
</dbReference>
<dbReference type="Pfam" id="PF12704">
    <property type="entry name" value="MacB_PCD"/>
    <property type="match status" value="1"/>
</dbReference>
<gene>
    <name evidence="11" type="ORF">DCR58_05520</name>
</gene>
<comment type="subcellular location">
    <subcellularLocation>
        <location evidence="1">Cell membrane</location>
        <topology evidence="1">Multi-pass membrane protein</topology>
    </subcellularLocation>
</comment>
<dbReference type="PANTHER" id="PTHR30489:SF0">
    <property type="entry name" value="LIPOPROTEIN-RELEASING SYSTEM TRANSMEMBRANE PROTEIN LOLE"/>
    <property type="match status" value="1"/>
</dbReference>
<evidence type="ECO:0000259" key="10">
    <source>
        <dbReference type="Pfam" id="PF12704"/>
    </source>
</evidence>
<keyword evidence="4" id="KW-1003">Cell membrane</keyword>
<evidence type="ECO:0000256" key="7">
    <source>
        <dbReference type="ARBA" id="ARBA00023136"/>
    </source>
</evidence>
<keyword evidence="6 8" id="KW-1133">Transmembrane helix</keyword>
<feature type="transmembrane region" description="Helical" evidence="8">
    <location>
        <begin position="324"/>
        <end position="345"/>
    </location>
</feature>
<comment type="similarity">
    <text evidence="2">Belongs to the ABC-4 integral membrane protein family. LolC/E subfamily.</text>
</comment>
<accession>A0A348WNX0</accession>
<evidence type="ECO:0000256" key="5">
    <source>
        <dbReference type="ARBA" id="ARBA00022692"/>
    </source>
</evidence>
<evidence type="ECO:0000256" key="8">
    <source>
        <dbReference type="SAM" id="Phobius"/>
    </source>
</evidence>
<sequence length="408" mass="45196">MLTFKLAQRFSERRSRSGLFAFIASSSTVGIVLGCAVLIASLSMMNGFENVLEQKLLKAVPHASFTKVEGTFDNWARIVKIAKRDSRVAEAYPVIKQTAMLRSGDQFKGIMLEGIAPNGPHPSATEFFTDGARAQLNQLNTIVLGQGIAHTYGVEVGDTLELLVADKSSQQFRSPQRHRLKVVGLFEFGGELDHQMGYVSLDTARVIGEIKHGVSTVELKVTDVFQAPQVANSVGNQLPELVYVDHWMRTQGHLYRDIELVRTVIYLVLVLVMAVACFNIVSTLVMTVTKKRPQIAMLKTMGLDNRRIVATFFWQGTLSGLKGAFWGSLWGVALASALPQIILLLEQALHFQVLSDDVYFVSEVPSVWRWIDVVLVCCVAITMSAIATLYPAWRATQIEPAQALHEHH</sequence>
<feature type="transmembrane region" description="Helical" evidence="8">
    <location>
        <begin position="367"/>
        <end position="390"/>
    </location>
</feature>
<dbReference type="PROSITE" id="PS51257">
    <property type="entry name" value="PROKAR_LIPOPROTEIN"/>
    <property type="match status" value="1"/>
</dbReference>
<organism evidence="11 12">
    <name type="scientific">Idiomarina baltica</name>
    <dbReference type="NCBI Taxonomy" id="190892"/>
    <lineage>
        <taxon>Bacteria</taxon>
        <taxon>Pseudomonadati</taxon>
        <taxon>Pseudomonadota</taxon>
        <taxon>Gammaproteobacteria</taxon>
        <taxon>Alteromonadales</taxon>
        <taxon>Idiomarinaceae</taxon>
        <taxon>Idiomarina</taxon>
    </lineage>
</organism>
<evidence type="ECO:0000256" key="3">
    <source>
        <dbReference type="ARBA" id="ARBA00022448"/>
    </source>
</evidence>
<comment type="caution">
    <text evidence="11">The sequence shown here is derived from an EMBL/GenBank/DDBJ whole genome shotgun (WGS) entry which is preliminary data.</text>
</comment>
<evidence type="ECO:0000256" key="6">
    <source>
        <dbReference type="ARBA" id="ARBA00022989"/>
    </source>
</evidence>
<dbReference type="GO" id="GO:0042953">
    <property type="term" value="P:lipoprotein transport"/>
    <property type="evidence" value="ECO:0007669"/>
    <property type="project" value="InterPro"/>
</dbReference>
<feature type="transmembrane region" description="Helical" evidence="8">
    <location>
        <begin position="264"/>
        <end position="289"/>
    </location>
</feature>
<dbReference type="GO" id="GO:0044874">
    <property type="term" value="P:lipoprotein localization to outer membrane"/>
    <property type="evidence" value="ECO:0007669"/>
    <property type="project" value="TreeGrafter"/>
</dbReference>
<evidence type="ECO:0000313" key="11">
    <source>
        <dbReference type="EMBL" id="HAR56232.1"/>
    </source>
</evidence>